<dbReference type="InterPro" id="IPR003593">
    <property type="entry name" value="AAA+_ATPase"/>
</dbReference>
<dbReference type="eggNOG" id="COG3829">
    <property type="taxonomic scope" value="Bacteria"/>
</dbReference>
<dbReference type="SUPFAM" id="SSF49879">
    <property type="entry name" value="SMAD/FHA domain"/>
    <property type="match status" value="1"/>
</dbReference>
<dbReference type="InterPro" id="IPR029016">
    <property type="entry name" value="GAF-like_dom_sf"/>
</dbReference>
<evidence type="ECO:0000256" key="4">
    <source>
        <dbReference type="ARBA" id="ARBA00023125"/>
    </source>
</evidence>
<dbReference type="SMART" id="SM00382">
    <property type="entry name" value="AAA"/>
    <property type="match status" value="1"/>
</dbReference>
<dbReference type="InterPro" id="IPR025944">
    <property type="entry name" value="Sigma_54_int_dom_CS"/>
</dbReference>
<dbReference type="InterPro" id="IPR008984">
    <property type="entry name" value="SMAD_FHA_dom_sf"/>
</dbReference>
<dbReference type="InterPro" id="IPR000253">
    <property type="entry name" value="FHA_dom"/>
</dbReference>
<dbReference type="InterPro" id="IPR002078">
    <property type="entry name" value="Sigma_54_int"/>
</dbReference>
<dbReference type="SMART" id="SM00240">
    <property type="entry name" value="FHA"/>
    <property type="match status" value="1"/>
</dbReference>
<dbReference type="Pfam" id="PF16697">
    <property type="entry name" value="Yop-YscD_cpl"/>
    <property type="match status" value="1"/>
</dbReference>
<feature type="domain" description="FHA" evidence="7">
    <location>
        <begin position="24"/>
        <end position="73"/>
    </location>
</feature>
<evidence type="ECO:0000256" key="3">
    <source>
        <dbReference type="ARBA" id="ARBA00023015"/>
    </source>
</evidence>
<dbReference type="GO" id="GO:0005524">
    <property type="term" value="F:ATP binding"/>
    <property type="evidence" value="ECO:0007669"/>
    <property type="project" value="UniProtKB-KW"/>
</dbReference>
<protein>
    <submittedName>
        <fullName evidence="9">Sigma54 specific transcriptional regulator, Fis family</fullName>
    </submittedName>
</protein>
<dbReference type="AlphaFoldDB" id="Q01W56"/>
<dbReference type="InterPro" id="IPR025943">
    <property type="entry name" value="Sigma_54_int_dom_ATP-bd_2"/>
</dbReference>
<dbReference type="Gene3D" id="1.10.10.60">
    <property type="entry name" value="Homeodomain-like"/>
    <property type="match status" value="1"/>
</dbReference>
<dbReference type="PROSITE" id="PS50045">
    <property type="entry name" value="SIGMA54_INTERACT_4"/>
    <property type="match status" value="1"/>
</dbReference>
<keyword evidence="5" id="KW-0804">Transcription</keyword>
<dbReference type="Pfam" id="PF00158">
    <property type="entry name" value="Sigma54_activat"/>
    <property type="match status" value="1"/>
</dbReference>
<dbReference type="PROSITE" id="PS00675">
    <property type="entry name" value="SIGMA54_INTERACT_1"/>
    <property type="match status" value="1"/>
</dbReference>
<dbReference type="InterPro" id="IPR025662">
    <property type="entry name" value="Sigma_54_int_dom_ATP-bd_1"/>
</dbReference>
<dbReference type="InterPro" id="IPR032030">
    <property type="entry name" value="YscD_cytoplasmic_dom"/>
</dbReference>
<dbReference type="STRING" id="234267.Acid_5155"/>
<dbReference type="PROSITE" id="PS00676">
    <property type="entry name" value="SIGMA54_INTERACT_2"/>
    <property type="match status" value="1"/>
</dbReference>
<dbReference type="SUPFAM" id="SSF52540">
    <property type="entry name" value="P-loop containing nucleoside triphosphate hydrolases"/>
    <property type="match status" value="1"/>
</dbReference>
<keyword evidence="6" id="KW-0175">Coiled coil</keyword>
<accession>Q01W56</accession>
<dbReference type="InterPro" id="IPR027417">
    <property type="entry name" value="P-loop_NTPase"/>
</dbReference>
<feature type="coiled-coil region" evidence="6">
    <location>
        <begin position="208"/>
        <end position="235"/>
    </location>
</feature>
<dbReference type="CDD" id="cd00060">
    <property type="entry name" value="FHA"/>
    <property type="match status" value="1"/>
</dbReference>
<proteinExistence type="predicted"/>
<evidence type="ECO:0000256" key="1">
    <source>
        <dbReference type="ARBA" id="ARBA00022741"/>
    </source>
</evidence>
<gene>
    <name evidence="9" type="ordered locus">Acid_5155</name>
</gene>
<reference evidence="9" key="1">
    <citation type="submission" date="2006-10" db="EMBL/GenBank/DDBJ databases">
        <title>Complete sequence of Solibacter usitatus Ellin6076.</title>
        <authorList>
            <consortium name="US DOE Joint Genome Institute"/>
            <person name="Copeland A."/>
            <person name="Lucas S."/>
            <person name="Lapidus A."/>
            <person name="Barry K."/>
            <person name="Detter J.C."/>
            <person name="Glavina del Rio T."/>
            <person name="Hammon N."/>
            <person name="Israni S."/>
            <person name="Dalin E."/>
            <person name="Tice H."/>
            <person name="Pitluck S."/>
            <person name="Thompson L.S."/>
            <person name="Brettin T."/>
            <person name="Bruce D."/>
            <person name="Han C."/>
            <person name="Tapia R."/>
            <person name="Gilna P."/>
            <person name="Schmutz J."/>
            <person name="Larimer F."/>
            <person name="Land M."/>
            <person name="Hauser L."/>
            <person name="Kyrpides N."/>
            <person name="Mikhailova N."/>
            <person name="Janssen P.H."/>
            <person name="Kuske C.R."/>
            <person name="Richardson P."/>
        </authorList>
    </citation>
    <scope>NUCLEOTIDE SEQUENCE</scope>
    <source>
        <strain evidence="9">Ellin6076</strain>
    </source>
</reference>
<dbReference type="GO" id="GO:0006355">
    <property type="term" value="P:regulation of DNA-templated transcription"/>
    <property type="evidence" value="ECO:0007669"/>
    <property type="project" value="InterPro"/>
</dbReference>
<dbReference type="HOGENOM" id="CLU_000445_119_3_0"/>
<keyword evidence="2" id="KW-0067">ATP-binding</keyword>
<dbReference type="InterPro" id="IPR058031">
    <property type="entry name" value="AAA_lid_NorR"/>
</dbReference>
<dbReference type="Gene3D" id="1.10.8.60">
    <property type="match status" value="1"/>
</dbReference>
<name>Q01W56_SOLUE</name>
<dbReference type="InterPro" id="IPR009057">
    <property type="entry name" value="Homeodomain-like_sf"/>
</dbReference>
<evidence type="ECO:0000256" key="6">
    <source>
        <dbReference type="SAM" id="Coils"/>
    </source>
</evidence>
<dbReference type="EMBL" id="CP000473">
    <property type="protein sequence ID" value="ABJ86109.1"/>
    <property type="molecule type" value="Genomic_DNA"/>
</dbReference>
<keyword evidence="3" id="KW-0805">Transcription regulation</keyword>
<evidence type="ECO:0000256" key="5">
    <source>
        <dbReference type="ARBA" id="ARBA00023163"/>
    </source>
</evidence>
<dbReference type="PANTHER" id="PTHR32071">
    <property type="entry name" value="TRANSCRIPTIONAL REGULATORY PROTEIN"/>
    <property type="match status" value="1"/>
</dbReference>
<dbReference type="PANTHER" id="PTHR32071:SF21">
    <property type="entry name" value="TRANSCRIPTIONAL REGULATORY PROTEIN FLGR"/>
    <property type="match status" value="1"/>
</dbReference>
<dbReference type="Gene3D" id="3.30.450.40">
    <property type="match status" value="1"/>
</dbReference>
<dbReference type="OrthoDB" id="9804019at2"/>
<dbReference type="SUPFAM" id="SSF46689">
    <property type="entry name" value="Homeodomain-like"/>
    <property type="match status" value="1"/>
</dbReference>
<dbReference type="PROSITE" id="PS50006">
    <property type="entry name" value="FHA_DOMAIN"/>
    <property type="match status" value="1"/>
</dbReference>
<sequence>MDAELIVVCGLQSGASFALGTGEFTIGRAPGAGLRLAESGVAAEHCAVRPCGTGYRLLDRHSGSGTYVNGMRVTDHLLQPEDQIAIGDTILVYREASAEREPDSRHVLLQACAFLFLFRALASARDERQRLAFEEQLAGLISSMLPCTGAAIVLRPGAEPPPLPEVDPASLAIVPLWAHGKPAGTLAAWFPPEQIVNLSRHQETLGAIATLAAAALETERDVEQLREQNQLLRERLAVSEPGIAGESIAIHKLLGLVARVAPQEASVLILGESGVGKELVAHALHRLSPRAARPFVAINCAALTETLLESELFGHEKGAFTGAVAQKKGKLEMAEGGTVFLDEIGELAAPLQAKLLRVLQQREFERVGGTHTWKLDVRLVAATNRDLAAEVQRGAFREDLYHRLNVVALRVPPLRERPGDILPLARYFLDRAIPRCGRMIKGIAPETEECLLAYSWPGNVRELENAIERAVVLGDTDWIQPEDLPETVLEHGAAPQPPGALSNSVADTKRQLILAAWRQSGGDHDRAAERLNIHPNSLRRLIRTLKLRDALQ</sequence>
<dbReference type="Pfam" id="PF25601">
    <property type="entry name" value="AAA_lid_14"/>
    <property type="match status" value="1"/>
</dbReference>
<dbReference type="eggNOG" id="COG1716">
    <property type="taxonomic scope" value="Bacteria"/>
</dbReference>
<keyword evidence="4" id="KW-0238">DNA-binding</keyword>
<dbReference type="CDD" id="cd00009">
    <property type="entry name" value="AAA"/>
    <property type="match status" value="1"/>
</dbReference>
<dbReference type="Gene3D" id="3.40.50.300">
    <property type="entry name" value="P-loop containing nucleotide triphosphate hydrolases"/>
    <property type="match status" value="1"/>
</dbReference>
<dbReference type="Gene3D" id="2.60.200.20">
    <property type="match status" value="1"/>
</dbReference>
<evidence type="ECO:0000313" key="9">
    <source>
        <dbReference type="EMBL" id="ABJ86109.1"/>
    </source>
</evidence>
<dbReference type="SUPFAM" id="SSF55781">
    <property type="entry name" value="GAF domain-like"/>
    <property type="match status" value="1"/>
</dbReference>
<feature type="domain" description="Sigma-54 factor interaction" evidence="8">
    <location>
        <begin position="243"/>
        <end position="472"/>
    </location>
</feature>
<dbReference type="FunFam" id="3.40.50.300:FF:000006">
    <property type="entry name" value="DNA-binding transcriptional regulator NtrC"/>
    <property type="match status" value="1"/>
</dbReference>
<dbReference type="KEGG" id="sus:Acid_5155"/>
<evidence type="ECO:0000259" key="7">
    <source>
        <dbReference type="PROSITE" id="PS50006"/>
    </source>
</evidence>
<evidence type="ECO:0000256" key="2">
    <source>
        <dbReference type="ARBA" id="ARBA00022840"/>
    </source>
</evidence>
<organism evidence="9">
    <name type="scientific">Solibacter usitatus (strain Ellin6076)</name>
    <dbReference type="NCBI Taxonomy" id="234267"/>
    <lineage>
        <taxon>Bacteria</taxon>
        <taxon>Pseudomonadati</taxon>
        <taxon>Acidobacteriota</taxon>
        <taxon>Terriglobia</taxon>
        <taxon>Bryobacterales</taxon>
        <taxon>Solibacteraceae</taxon>
        <taxon>Candidatus Solibacter</taxon>
    </lineage>
</organism>
<dbReference type="PROSITE" id="PS00688">
    <property type="entry name" value="SIGMA54_INTERACT_3"/>
    <property type="match status" value="1"/>
</dbReference>
<keyword evidence="1" id="KW-0547">Nucleotide-binding</keyword>
<evidence type="ECO:0000259" key="8">
    <source>
        <dbReference type="PROSITE" id="PS50045"/>
    </source>
</evidence>
<dbReference type="InParanoid" id="Q01W56"/>
<dbReference type="GO" id="GO:0003677">
    <property type="term" value="F:DNA binding"/>
    <property type="evidence" value="ECO:0007669"/>
    <property type="project" value="UniProtKB-KW"/>
</dbReference>